<feature type="compositionally biased region" description="Low complexity" evidence="1">
    <location>
        <begin position="274"/>
        <end position="284"/>
    </location>
</feature>
<dbReference type="STRING" id="253628.A0A0D2AR05"/>
<dbReference type="HOGENOM" id="CLU_612814_0_0_1"/>
<accession>A0A0D2AR05</accession>
<dbReference type="VEuPathDB" id="FungiDB:PV09_00851"/>
<dbReference type="Proteomes" id="UP000053259">
    <property type="component" value="Unassembled WGS sequence"/>
</dbReference>
<dbReference type="InParanoid" id="A0A0D2AR05"/>
<keyword evidence="3" id="KW-1185">Reference proteome</keyword>
<evidence type="ECO:0000313" key="3">
    <source>
        <dbReference type="Proteomes" id="UP000053259"/>
    </source>
</evidence>
<name>A0A0D2AR05_9PEZI</name>
<organism evidence="2 3">
    <name type="scientific">Verruconis gallopava</name>
    <dbReference type="NCBI Taxonomy" id="253628"/>
    <lineage>
        <taxon>Eukaryota</taxon>
        <taxon>Fungi</taxon>
        <taxon>Dikarya</taxon>
        <taxon>Ascomycota</taxon>
        <taxon>Pezizomycotina</taxon>
        <taxon>Dothideomycetes</taxon>
        <taxon>Pleosporomycetidae</taxon>
        <taxon>Venturiales</taxon>
        <taxon>Sympoventuriaceae</taxon>
        <taxon>Verruconis</taxon>
    </lineage>
</organism>
<dbReference type="AlphaFoldDB" id="A0A0D2AR05"/>
<dbReference type="OrthoDB" id="8059989at2759"/>
<reference evidence="2 3" key="1">
    <citation type="submission" date="2015-01" db="EMBL/GenBank/DDBJ databases">
        <title>The Genome Sequence of Ochroconis gallopava CBS43764.</title>
        <authorList>
            <consortium name="The Broad Institute Genomics Platform"/>
            <person name="Cuomo C."/>
            <person name="de Hoog S."/>
            <person name="Gorbushina A."/>
            <person name="Stielow B."/>
            <person name="Teixiera M."/>
            <person name="Abouelleil A."/>
            <person name="Chapman S.B."/>
            <person name="Priest M."/>
            <person name="Young S.K."/>
            <person name="Wortman J."/>
            <person name="Nusbaum C."/>
            <person name="Birren B."/>
        </authorList>
    </citation>
    <scope>NUCLEOTIDE SEQUENCE [LARGE SCALE GENOMIC DNA]</scope>
    <source>
        <strain evidence="2 3">CBS 43764</strain>
    </source>
</reference>
<evidence type="ECO:0000313" key="2">
    <source>
        <dbReference type="EMBL" id="KIW08935.1"/>
    </source>
</evidence>
<feature type="region of interest" description="Disordered" evidence="1">
    <location>
        <begin position="187"/>
        <end position="211"/>
    </location>
</feature>
<proteinExistence type="predicted"/>
<feature type="region of interest" description="Disordered" evidence="1">
    <location>
        <begin position="274"/>
        <end position="304"/>
    </location>
</feature>
<dbReference type="EMBL" id="KN847530">
    <property type="protein sequence ID" value="KIW08935.1"/>
    <property type="molecule type" value="Genomic_DNA"/>
</dbReference>
<evidence type="ECO:0000256" key="1">
    <source>
        <dbReference type="SAM" id="MobiDB-lite"/>
    </source>
</evidence>
<gene>
    <name evidence="2" type="ORF">PV09_00851</name>
</gene>
<sequence length="447" mass="49365">MLPTGPSTIRRLGHAILCGALHVAFETADKVRGCYSICVLYRSSLVLATVGSNCGVYQIEAIVPLLNASLEAPDSGRGLQCYTAPYTWKLIFLYEQKYYELLMSACSEQEEKVWINHLTLRIAAESRDAAEGRHSDNHAHIAMNIKPLSAALEQHGDMIRNKSIRRAATLGPRLSIHQVIIKNTYARTPGRGSEDGSIRVSRSKSHMSSTHMFTLAPRRSERVRLEGILADVWSRDSLPYPGMATRRPENGIRASANSVMRKLSMASIASNFSSKRSGSFGNSSTQRPESGRTPSPRAFYSMTSKGRRLKKRCSRAAVVDFHTAPAAFLPEDFELKRPTLAVRSQNFVRRAMTMETCKTASHLHFPQSGQENKQPASIFVSTDFNSPTLTPLQSSESGCLSDIRPATTKQGHPGTSLPLKPSAIVTKAPIKVKSRLFKLLRVHNKNS</sequence>
<evidence type="ECO:0008006" key="4">
    <source>
        <dbReference type="Google" id="ProtNLM"/>
    </source>
</evidence>
<protein>
    <recommendedName>
        <fullName evidence="4">PH domain-containing protein</fullName>
    </recommendedName>
</protein>
<dbReference type="RefSeq" id="XP_016218804.1">
    <property type="nucleotide sequence ID" value="XM_016353651.1"/>
</dbReference>
<dbReference type="GeneID" id="27308824"/>